<evidence type="ECO:0000259" key="1">
    <source>
        <dbReference type="Pfam" id="PF13843"/>
    </source>
</evidence>
<sequence length="216" mass="24668">MTAILIGTSAPPIGRESCEFTRNEPSKWGYKAWTLVGRSGYVYRLYLYGNNLVRDAPNTQENIGESRKFTLWLTQDCPPGSRVFFDNFFASVELLIEMKKRQLGVTATFRVARTGNCPLKGEKTLNKEGIGAMDFSTEKDSRVGICSWNDNRSVTFVSNVHSVELLDTCTRYERKTKTYVNVERPNLVRVYNESMGGVEKVDMLLSFYRNDLKIKK</sequence>
<dbReference type="InterPro" id="IPR029526">
    <property type="entry name" value="PGBD"/>
</dbReference>
<dbReference type="EMBL" id="GIFC01014347">
    <property type="protein sequence ID" value="MXU96430.1"/>
    <property type="molecule type" value="Transcribed_RNA"/>
</dbReference>
<accession>A0A6B0V2D9</accession>
<dbReference type="AlphaFoldDB" id="A0A6B0V2D9"/>
<proteinExistence type="predicted"/>
<evidence type="ECO:0000313" key="2">
    <source>
        <dbReference type="EMBL" id="MXU96430.1"/>
    </source>
</evidence>
<feature type="domain" description="PiggyBac transposable element-derived protein" evidence="1">
    <location>
        <begin position="20"/>
        <end position="213"/>
    </location>
</feature>
<protein>
    <submittedName>
        <fullName evidence="2">Putative piggybac transposable element-derived</fullName>
    </submittedName>
</protein>
<name>A0A6B0V2D9_IXORI</name>
<reference evidence="2" key="1">
    <citation type="submission" date="2019-12" db="EMBL/GenBank/DDBJ databases">
        <title>An insight into the sialome of adult female Ixodes ricinus ticks feeding for 6 days.</title>
        <authorList>
            <person name="Perner J."/>
            <person name="Ribeiro J.M.C."/>
        </authorList>
    </citation>
    <scope>NUCLEOTIDE SEQUENCE</scope>
    <source>
        <strain evidence="2">Semi-engorged</strain>
        <tissue evidence="2">Salivary glands</tissue>
    </source>
</reference>
<dbReference type="PANTHER" id="PTHR47272">
    <property type="entry name" value="DDE_TNP_1_7 DOMAIN-CONTAINING PROTEIN"/>
    <property type="match status" value="1"/>
</dbReference>
<organism evidence="2">
    <name type="scientific">Ixodes ricinus</name>
    <name type="common">Common tick</name>
    <name type="synonym">Acarus ricinus</name>
    <dbReference type="NCBI Taxonomy" id="34613"/>
    <lineage>
        <taxon>Eukaryota</taxon>
        <taxon>Metazoa</taxon>
        <taxon>Ecdysozoa</taxon>
        <taxon>Arthropoda</taxon>
        <taxon>Chelicerata</taxon>
        <taxon>Arachnida</taxon>
        <taxon>Acari</taxon>
        <taxon>Parasitiformes</taxon>
        <taxon>Ixodida</taxon>
        <taxon>Ixodoidea</taxon>
        <taxon>Ixodidae</taxon>
        <taxon>Ixodinae</taxon>
        <taxon>Ixodes</taxon>
    </lineage>
</organism>
<dbReference type="PANTHER" id="PTHR47272:SF2">
    <property type="entry name" value="PIGGYBAC TRANSPOSABLE ELEMENT-DERIVED PROTEIN 3-LIKE"/>
    <property type="match status" value="1"/>
</dbReference>
<dbReference type="Pfam" id="PF13843">
    <property type="entry name" value="DDE_Tnp_1_7"/>
    <property type="match status" value="1"/>
</dbReference>